<proteinExistence type="inferred from homology"/>
<gene>
    <name evidence="8" type="ORF">LJ725_19480</name>
</gene>
<feature type="domain" description="Multidrug resistance protein MdtA-like C-terminal permuted SH3" evidence="7">
    <location>
        <begin position="316"/>
        <end position="368"/>
    </location>
</feature>
<dbReference type="Proteomes" id="UP001198862">
    <property type="component" value="Unassembled WGS sequence"/>
</dbReference>
<reference evidence="8 9" key="1">
    <citation type="submission" date="2021-11" db="EMBL/GenBank/DDBJ databases">
        <authorList>
            <person name="Lee D.-H."/>
            <person name="Kim S.-B."/>
        </authorList>
    </citation>
    <scope>NUCLEOTIDE SEQUENCE [LARGE SCALE GENOMIC DNA]</scope>
    <source>
        <strain evidence="8 9">KCTC 52223</strain>
    </source>
</reference>
<dbReference type="Pfam" id="PF25954">
    <property type="entry name" value="Beta-barrel_RND_2"/>
    <property type="match status" value="1"/>
</dbReference>
<dbReference type="NCBIfam" id="TIGR01730">
    <property type="entry name" value="RND_mfp"/>
    <property type="match status" value="1"/>
</dbReference>
<evidence type="ECO:0000259" key="6">
    <source>
        <dbReference type="Pfam" id="PF25954"/>
    </source>
</evidence>
<dbReference type="InterPro" id="IPR058624">
    <property type="entry name" value="MdtA-like_HH"/>
</dbReference>
<dbReference type="PANTHER" id="PTHR30469:SF37">
    <property type="entry name" value="RAGD PROTEIN"/>
    <property type="match status" value="1"/>
</dbReference>
<dbReference type="InterPro" id="IPR006143">
    <property type="entry name" value="RND_pump_MFP"/>
</dbReference>
<dbReference type="PANTHER" id="PTHR30469">
    <property type="entry name" value="MULTIDRUG RESISTANCE PROTEIN MDTA"/>
    <property type="match status" value="1"/>
</dbReference>
<dbReference type="EMBL" id="JAJISD010000008">
    <property type="protein sequence ID" value="MCC8431161.1"/>
    <property type="molecule type" value="Genomic_DNA"/>
</dbReference>
<dbReference type="Gene3D" id="2.40.50.100">
    <property type="match status" value="1"/>
</dbReference>
<feature type="domain" description="CusB-like beta-barrel" evidence="6">
    <location>
        <begin position="235"/>
        <end position="307"/>
    </location>
</feature>
<keyword evidence="3" id="KW-0813">Transport</keyword>
<dbReference type="Gene3D" id="2.40.30.170">
    <property type="match status" value="1"/>
</dbReference>
<evidence type="ECO:0000259" key="5">
    <source>
        <dbReference type="Pfam" id="PF25917"/>
    </source>
</evidence>
<evidence type="ECO:0000313" key="8">
    <source>
        <dbReference type="EMBL" id="MCC8431161.1"/>
    </source>
</evidence>
<feature type="domain" description="Multidrug resistance protein MdtA-like alpha-helical hairpin" evidence="4">
    <location>
        <begin position="123"/>
        <end position="184"/>
    </location>
</feature>
<sequence>MSPETPAASSKPRSRRGLVLFGFAVALGLAAVVANGIWTRKASEARLKDWTDTQAVPTVSVINPSTGANKTSLDLPGRLEAYSRAPIYARVGGFLKAWYVDIGAPVKAGQLLAEIEAPDLDQQLLQAKASLASAQAAEQLATVTAGRWQQLGGANTVSRQTVDEKTGDLTVKQSLTRAAQAAVDRLEVLSAYKRITAPFDGIVTNRNTDVGALISAESSAGLALFVISDVERLRLNVSIPQNFVPAVKLNTNVQITVPEYPGKIYRGVVEASARAVDAQTGTTRMQVVVDNAHGELMPGAFANTRIELPSSMESLAVPAGALIFDQKGLRVATVDANSKVVLKPVTIARDLGQIVEIGSGLAAQDRVIESPPDGLANGDPVRVVDTARPAAVR</sequence>
<dbReference type="Pfam" id="PF25917">
    <property type="entry name" value="BSH_RND"/>
    <property type="match status" value="1"/>
</dbReference>
<comment type="subcellular location">
    <subcellularLocation>
        <location evidence="1">Cell envelope</location>
    </subcellularLocation>
</comment>
<dbReference type="Pfam" id="PF25967">
    <property type="entry name" value="RND-MFP_C"/>
    <property type="match status" value="1"/>
</dbReference>
<dbReference type="Gene3D" id="2.40.420.20">
    <property type="match status" value="1"/>
</dbReference>
<dbReference type="Pfam" id="PF25876">
    <property type="entry name" value="HH_MFP_RND"/>
    <property type="match status" value="1"/>
</dbReference>
<dbReference type="InterPro" id="IPR058792">
    <property type="entry name" value="Beta-barrel_RND_2"/>
</dbReference>
<protein>
    <submittedName>
        <fullName evidence="8">Efflux RND transporter periplasmic adaptor subunit</fullName>
    </submittedName>
</protein>
<name>A0ABS8L037_9HYPH</name>
<evidence type="ECO:0000256" key="2">
    <source>
        <dbReference type="ARBA" id="ARBA00009477"/>
    </source>
</evidence>
<dbReference type="InterPro" id="IPR058625">
    <property type="entry name" value="MdtA-like_BSH"/>
</dbReference>
<evidence type="ECO:0000259" key="4">
    <source>
        <dbReference type="Pfam" id="PF25876"/>
    </source>
</evidence>
<organism evidence="8 9">
    <name type="scientific">Reyranella aquatilis</name>
    <dbReference type="NCBI Taxonomy" id="2035356"/>
    <lineage>
        <taxon>Bacteria</taxon>
        <taxon>Pseudomonadati</taxon>
        <taxon>Pseudomonadota</taxon>
        <taxon>Alphaproteobacteria</taxon>
        <taxon>Hyphomicrobiales</taxon>
        <taxon>Reyranellaceae</taxon>
        <taxon>Reyranella</taxon>
    </lineage>
</organism>
<dbReference type="RefSeq" id="WP_230552351.1">
    <property type="nucleotide sequence ID" value="NZ_JAJISD010000008.1"/>
</dbReference>
<feature type="domain" description="Multidrug resistance protein MdtA-like barrel-sandwich hybrid" evidence="5">
    <location>
        <begin position="85"/>
        <end position="223"/>
    </location>
</feature>
<dbReference type="Gene3D" id="1.10.287.470">
    <property type="entry name" value="Helix hairpin bin"/>
    <property type="match status" value="1"/>
</dbReference>
<evidence type="ECO:0000256" key="3">
    <source>
        <dbReference type="ARBA" id="ARBA00022448"/>
    </source>
</evidence>
<evidence type="ECO:0000259" key="7">
    <source>
        <dbReference type="Pfam" id="PF25967"/>
    </source>
</evidence>
<keyword evidence="9" id="KW-1185">Reference proteome</keyword>
<comment type="caution">
    <text evidence="8">The sequence shown here is derived from an EMBL/GenBank/DDBJ whole genome shotgun (WGS) entry which is preliminary data.</text>
</comment>
<dbReference type="InterPro" id="IPR058627">
    <property type="entry name" value="MdtA-like_C"/>
</dbReference>
<evidence type="ECO:0000313" key="9">
    <source>
        <dbReference type="Proteomes" id="UP001198862"/>
    </source>
</evidence>
<dbReference type="SUPFAM" id="SSF111369">
    <property type="entry name" value="HlyD-like secretion proteins"/>
    <property type="match status" value="1"/>
</dbReference>
<accession>A0ABS8L037</accession>
<evidence type="ECO:0000256" key="1">
    <source>
        <dbReference type="ARBA" id="ARBA00004196"/>
    </source>
</evidence>
<comment type="similarity">
    <text evidence="2">Belongs to the membrane fusion protein (MFP) (TC 8.A.1) family.</text>
</comment>